<dbReference type="Gene3D" id="2.50.20.20">
    <property type="match status" value="1"/>
</dbReference>
<dbReference type="Proteomes" id="UP000323732">
    <property type="component" value="Unassembled WGS sequence"/>
</dbReference>
<dbReference type="EMBL" id="VTES01000017">
    <property type="protein sequence ID" value="TYS55501.1"/>
    <property type="molecule type" value="Genomic_DNA"/>
</dbReference>
<accession>A0A5D4RYN6</accession>
<organism evidence="2 3">
    <name type="scientific">Bacillus infantis</name>
    <dbReference type="NCBI Taxonomy" id="324767"/>
    <lineage>
        <taxon>Bacteria</taxon>
        <taxon>Bacillati</taxon>
        <taxon>Bacillota</taxon>
        <taxon>Bacilli</taxon>
        <taxon>Bacillales</taxon>
        <taxon>Bacillaceae</taxon>
        <taxon>Bacillus</taxon>
    </lineage>
</organism>
<sequence>MDHIRQFSKLFGKQSVKKITNTNKGVYILKKILSLAASLILLFMLAACNQTAAPVSESNNSDENGTAAENGETAENESDLTLEEVLDKTTEASENLNSFSVDMTMDQMISAGQEEENMNISSDIQMDVVTEPMAFYQKTAMSQDQSGETYETESYFTEEGMFMYDPAGETWMKFPKEMSDQLIQMSGQQTNPAEELKKLQEFTDDFTFEQDDNHFILKLKASGEKFTELMKETMADTLPPEMAADEEVFNNMKIENVEYTILVDKETFYPSSLNMDMTMEMAVEGQAVSLNQKIEGKYSDYNEVKEITIPQEVLDTAVEMEM</sequence>
<evidence type="ECO:0000256" key="1">
    <source>
        <dbReference type="SAM" id="MobiDB-lite"/>
    </source>
</evidence>
<name>A0A5D4RYN6_9BACI</name>
<dbReference type="InterPro" id="IPR046720">
    <property type="entry name" value="DUF6612"/>
</dbReference>
<gene>
    <name evidence="2" type="ORF">FZD47_25880</name>
</gene>
<evidence type="ECO:0000313" key="3">
    <source>
        <dbReference type="Proteomes" id="UP000323732"/>
    </source>
</evidence>
<dbReference type="AlphaFoldDB" id="A0A5D4RYN6"/>
<protein>
    <submittedName>
        <fullName evidence="2">Uncharacterized protein</fullName>
    </submittedName>
</protein>
<dbReference type="Pfam" id="PF20316">
    <property type="entry name" value="DUF6612"/>
    <property type="match status" value="1"/>
</dbReference>
<comment type="caution">
    <text evidence="2">The sequence shown here is derived from an EMBL/GenBank/DDBJ whole genome shotgun (WGS) entry which is preliminary data.</text>
</comment>
<evidence type="ECO:0000313" key="2">
    <source>
        <dbReference type="EMBL" id="TYS55501.1"/>
    </source>
</evidence>
<proteinExistence type="predicted"/>
<feature type="region of interest" description="Disordered" evidence="1">
    <location>
        <begin position="54"/>
        <end position="79"/>
    </location>
</feature>
<reference evidence="2 3" key="1">
    <citation type="submission" date="2019-08" db="EMBL/GenBank/DDBJ databases">
        <title>Bacillus genomes from the desert of Cuatro Cienegas, Coahuila.</title>
        <authorList>
            <person name="Olmedo-Alvarez G."/>
        </authorList>
    </citation>
    <scope>NUCLEOTIDE SEQUENCE [LARGE SCALE GENOMIC DNA]</scope>
    <source>
        <strain evidence="2 3">CH37_1T</strain>
    </source>
</reference>